<name>M7T925_EUTLA</name>
<evidence type="ECO:0000313" key="4">
    <source>
        <dbReference type="Proteomes" id="UP000012174"/>
    </source>
</evidence>
<feature type="region of interest" description="Disordered" evidence="1">
    <location>
        <begin position="48"/>
        <end position="70"/>
    </location>
</feature>
<dbReference type="AlphaFoldDB" id="M7T925"/>
<dbReference type="Pfam" id="PF07876">
    <property type="entry name" value="Dabb"/>
    <property type="match status" value="1"/>
</dbReference>
<protein>
    <submittedName>
        <fullName evidence="3">Putative stress responsive a b barrel domain-containing protein</fullName>
    </submittedName>
</protein>
<keyword evidence="4" id="KW-1185">Reference proteome</keyword>
<proteinExistence type="predicted"/>
<dbReference type="OMA" id="PRNKGFN"/>
<dbReference type="KEGG" id="ela:UCREL1_6673"/>
<dbReference type="InterPro" id="IPR011008">
    <property type="entry name" value="Dimeric_a/b-barrel"/>
</dbReference>
<dbReference type="OrthoDB" id="3830014at2759"/>
<evidence type="ECO:0000256" key="1">
    <source>
        <dbReference type="SAM" id="MobiDB-lite"/>
    </source>
</evidence>
<dbReference type="HOGENOM" id="CLU_120569_1_1_1"/>
<dbReference type="EMBL" id="KB706669">
    <property type="protein sequence ID" value="EMR66341.1"/>
    <property type="molecule type" value="Genomic_DNA"/>
</dbReference>
<accession>M7T925</accession>
<feature type="compositionally biased region" description="Low complexity" evidence="1">
    <location>
        <begin position="53"/>
        <end position="66"/>
    </location>
</feature>
<dbReference type="SMART" id="SM00886">
    <property type="entry name" value="Dabb"/>
    <property type="match status" value="1"/>
</dbReference>
<reference evidence="4" key="1">
    <citation type="journal article" date="2013" name="Genome Announc.">
        <title>Draft genome sequence of the grapevine dieback fungus Eutypa lata UCR-EL1.</title>
        <authorList>
            <person name="Blanco-Ulate B."/>
            <person name="Rolshausen P.E."/>
            <person name="Cantu D."/>
        </authorList>
    </citation>
    <scope>NUCLEOTIDE SEQUENCE [LARGE SCALE GENOMIC DNA]</scope>
    <source>
        <strain evidence="4">UCR-EL1</strain>
    </source>
</reference>
<evidence type="ECO:0000313" key="3">
    <source>
        <dbReference type="EMBL" id="EMR66341.1"/>
    </source>
</evidence>
<organism evidence="3 4">
    <name type="scientific">Eutypa lata (strain UCR-EL1)</name>
    <name type="common">Grapevine dieback disease fungus</name>
    <name type="synonym">Eutypa armeniacae</name>
    <dbReference type="NCBI Taxonomy" id="1287681"/>
    <lineage>
        <taxon>Eukaryota</taxon>
        <taxon>Fungi</taxon>
        <taxon>Dikarya</taxon>
        <taxon>Ascomycota</taxon>
        <taxon>Pezizomycotina</taxon>
        <taxon>Sordariomycetes</taxon>
        <taxon>Xylariomycetidae</taxon>
        <taxon>Xylariales</taxon>
        <taxon>Diatrypaceae</taxon>
        <taxon>Eutypa</taxon>
    </lineage>
</organism>
<dbReference type="SUPFAM" id="SSF54909">
    <property type="entry name" value="Dimeric alpha+beta barrel"/>
    <property type="match status" value="1"/>
</dbReference>
<dbReference type="PROSITE" id="PS51502">
    <property type="entry name" value="S_R_A_B_BARREL"/>
    <property type="match status" value="1"/>
</dbReference>
<sequence length="131" mass="14171">MASPSPIRRITMFKIPNPEDQQKLVEGFNVLATDSNKDGKPYILTQHVGLQLSPDNDNNKSNSTSDPRSQGWTVIAETQFASLADMRYYDEGDAAHAALREKAKRECGIVGGPAGVLTVYFEAGAGTEKGV</sequence>
<gene>
    <name evidence="3" type="ORF">UCREL1_6673</name>
</gene>
<feature type="domain" description="Stress-response A/B barrel" evidence="2">
    <location>
        <begin position="7"/>
        <end position="121"/>
    </location>
</feature>
<dbReference type="Gene3D" id="3.30.70.100">
    <property type="match status" value="1"/>
</dbReference>
<dbReference type="InterPro" id="IPR013097">
    <property type="entry name" value="Dabb"/>
</dbReference>
<evidence type="ECO:0000259" key="2">
    <source>
        <dbReference type="PROSITE" id="PS51502"/>
    </source>
</evidence>
<dbReference type="Proteomes" id="UP000012174">
    <property type="component" value="Unassembled WGS sequence"/>
</dbReference>